<evidence type="ECO:0000313" key="1">
    <source>
        <dbReference type="EMBL" id="MCT2398899.1"/>
    </source>
</evidence>
<proteinExistence type="predicted"/>
<protein>
    <submittedName>
        <fullName evidence="1">Uncharacterized protein</fullName>
    </submittedName>
</protein>
<gene>
    <name evidence="1" type="ORF">NZK81_05030</name>
</gene>
<accession>A0ABT2I270</accession>
<name>A0ABT2I270_9SPHN</name>
<sequence>MAALVEVAAGARLCRYFVTYTGVGLPFRLGGSHHVRGNASGLAA</sequence>
<dbReference type="EMBL" id="JANZXA010000002">
    <property type="protein sequence ID" value="MCT2398899.1"/>
    <property type="molecule type" value="Genomic_DNA"/>
</dbReference>
<comment type="caution">
    <text evidence="1">The sequence shown here is derived from an EMBL/GenBank/DDBJ whole genome shotgun (WGS) entry which is preliminary data.</text>
</comment>
<dbReference type="Proteomes" id="UP001165583">
    <property type="component" value="Unassembled WGS sequence"/>
</dbReference>
<keyword evidence="2" id="KW-1185">Reference proteome</keyword>
<reference evidence="1" key="1">
    <citation type="submission" date="2022-09" db="EMBL/GenBank/DDBJ databases">
        <title>Novosphingobium sp. Nov., a polycyclic aromatic hydrocarbon-degrading bacterium isolated form mangrove sediments in HongKong.</title>
        <authorList>
            <person name="Hu Z."/>
        </authorList>
    </citation>
    <scope>NUCLEOTIDE SEQUENCE</scope>
    <source>
        <strain evidence="1">HK4-1</strain>
    </source>
</reference>
<organism evidence="1 2">
    <name type="scientific">Novosphingobium mangrovi</name>
    <name type="common">ex Huang et al. 2023</name>
    <dbReference type="NCBI Taxonomy" id="2976432"/>
    <lineage>
        <taxon>Bacteria</taxon>
        <taxon>Pseudomonadati</taxon>
        <taxon>Pseudomonadota</taxon>
        <taxon>Alphaproteobacteria</taxon>
        <taxon>Sphingomonadales</taxon>
        <taxon>Sphingomonadaceae</taxon>
        <taxon>Novosphingobium</taxon>
    </lineage>
</organism>
<evidence type="ECO:0000313" key="2">
    <source>
        <dbReference type="Proteomes" id="UP001165583"/>
    </source>
</evidence>
<dbReference type="RefSeq" id="WP_260044480.1">
    <property type="nucleotide sequence ID" value="NZ_JANZXA010000002.1"/>
</dbReference>